<evidence type="ECO:0000313" key="2">
    <source>
        <dbReference type="EMBL" id="VEW10806.1"/>
    </source>
</evidence>
<gene>
    <name evidence="2" type="ORF">NCTC12391_00380</name>
</gene>
<dbReference type="PANTHER" id="PTHR33744">
    <property type="entry name" value="CARBOHYDRATE DIACID REGULATOR"/>
    <property type="match status" value="1"/>
</dbReference>
<dbReference type="RefSeq" id="WP_190246589.1">
    <property type="nucleotide sequence ID" value="NZ_CAACXN010000010.1"/>
</dbReference>
<feature type="domain" description="PucR C-terminal helix-turn-helix" evidence="1">
    <location>
        <begin position="320"/>
        <end position="375"/>
    </location>
</feature>
<reference evidence="2 3" key="1">
    <citation type="submission" date="2019-02" db="EMBL/GenBank/DDBJ databases">
        <authorList>
            <consortium name="Pathogen Informatics"/>
        </authorList>
    </citation>
    <scope>NUCLEOTIDE SEQUENCE [LARGE SCALE GENOMIC DNA]</scope>
    <source>
        <strain evidence="2 3">3012STDY7078520</strain>
    </source>
</reference>
<dbReference type="AlphaFoldDB" id="A0A449CZX1"/>
<dbReference type="InterPro" id="IPR025736">
    <property type="entry name" value="PucR_C-HTH_dom"/>
</dbReference>
<dbReference type="Proteomes" id="UP000386281">
    <property type="component" value="Unassembled WGS sequence"/>
</dbReference>
<name>A0A449CZX1_9MICO</name>
<evidence type="ECO:0000259" key="1">
    <source>
        <dbReference type="Pfam" id="PF13556"/>
    </source>
</evidence>
<dbReference type="InterPro" id="IPR051448">
    <property type="entry name" value="CdaR-like_regulators"/>
</dbReference>
<sequence>MGPSRYGLKREQIFDELMTAMNSSDPLESALSRVTKLIDGGGLVVNDLGEIVRSVGSAPNKLIARWVHEEAAVAVQSSQATAMKSGMIGRWHVFAQTVRLRSREHVIVVAVHADGAEAEQSVATAEVILDVASKLLRAFEGFETFSISNRREESSRVLRDLEAGVSPGREPAIWRILESFGFTSYEPIRALRIRLDGTDAVPIRQAPSPGGGLVIKESGNGSSVIEQTAICTADFDVEGGFDAAGLVGVGVSGLFTGLSQVPEMLQTADVALASVREAKFAFVDRMRPVEWAAARMNSRFDRRLVEVFLAPIMNGPEAQKTLRTYVECGGNIAEVAARLQVHENTVRYRIGQVEKMLGSRLTDPRTAAEIVLALQCLNTAKQG</sequence>
<evidence type="ECO:0000313" key="3">
    <source>
        <dbReference type="Proteomes" id="UP000386281"/>
    </source>
</evidence>
<proteinExistence type="predicted"/>
<dbReference type="InterPro" id="IPR042070">
    <property type="entry name" value="PucR_C-HTH_sf"/>
</dbReference>
<accession>A0A449CZX1</accession>
<dbReference type="Gene3D" id="1.10.10.2840">
    <property type="entry name" value="PucR C-terminal helix-turn-helix domain"/>
    <property type="match status" value="1"/>
</dbReference>
<dbReference type="PANTHER" id="PTHR33744:SF17">
    <property type="entry name" value="CONSERVED PROTEIN"/>
    <property type="match status" value="1"/>
</dbReference>
<dbReference type="Pfam" id="PF13556">
    <property type="entry name" value="HTH_30"/>
    <property type="match status" value="1"/>
</dbReference>
<protein>
    <submittedName>
        <fullName evidence="2">Sugar diacid utilization regulator</fullName>
    </submittedName>
</protein>
<organism evidence="2 3">
    <name type="scientific">Brevibacterium casei</name>
    <dbReference type="NCBI Taxonomy" id="33889"/>
    <lineage>
        <taxon>Bacteria</taxon>
        <taxon>Bacillati</taxon>
        <taxon>Actinomycetota</taxon>
        <taxon>Actinomycetes</taxon>
        <taxon>Micrococcales</taxon>
        <taxon>Brevibacteriaceae</taxon>
        <taxon>Brevibacterium</taxon>
    </lineage>
</organism>
<dbReference type="EMBL" id="CAACXN010000010">
    <property type="protein sequence ID" value="VEW10806.1"/>
    <property type="molecule type" value="Genomic_DNA"/>
</dbReference>